<evidence type="ECO:0000313" key="10">
    <source>
        <dbReference type="EMBL" id="QVT77975.1"/>
    </source>
</evidence>
<keyword evidence="3" id="KW-0813">Transport</keyword>
<dbReference type="CDD" id="cd17324">
    <property type="entry name" value="MFS_NepI_like"/>
    <property type="match status" value="1"/>
</dbReference>
<dbReference type="Gene3D" id="1.20.1250.20">
    <property type="entry name" value="MFS general substrate transporter like domains"/>
    <property type="match status" value="1"/>
</dbReference>
<accession>A0ABX8EDK1</accession>
<feature type="transmembrane region" description="Helical" evidence="8">
    <location>
        <begin position="261"/>
        <end position="283"/>
    </location>
</feature>
<feature type="domain" description="Major facilitator superfamily (MFS) profile" evidence="9">
    <location>
        <begin position="17"/>
        <end position="405"/>
    </location>
</feature>
<comment type="similarity">
    <text evidence="2">Belongs to the major facilitator superfamily.</text>
</comment>
<dbReference type="EMBL" id="CP075371">
    <property type="protein sequence ID" value="QVT77975.1"/>
    <property type="molecule type" value="Genomic_DNA"/>
</dbReference>
<organism evidence="10 11">
    <name type="scientific">Nocardioides aquaticus</name>
    <dbReference type="NCBI Taxonomy" id="160826"/>
    <lineage>
        <taxon>Bacteria</taxon>
        <taxon>Bacillati</taxon>
        <taxon>Actinomycetota</taxon>
        <taxon>Actinomycetes</taxon>
        <taxon>Propionibacteriales</taxon>
        <taxon>Nocardioidaceae</taxon>
        <taxon>Nocardioides</taxon>
    </lineage>
</organism>
<feature type="transmembrane region" description="Helical" evidence="8">
    <location>
        <begin position="381"/>
        <end position="401"/>
    </location>
</feature>
<dbReference type="InterPro" id="IPR036259">
    <property type="entry name" value="MFS_trans_sf"/>
</dbReference>
<feature type="transmembrane region" description="Helical" evidence="8">
    <location>
        <begin position="229"/>
        <end position="249"/>
    </location>
</feature>
<feature type="transmembrane region" description="Helical" evidence="8">
    <location>
        <begin position="175"/>
        <end position="192"/>
    </location>
</feature>
<feature type="transmembrane region" description="Helical" evidence="8">
    <location>
        <begin position="317"/>
        <end position="340"/>
    </location>
</feature>
<dbReference type="SUPFAM" id="SSF103473">
    <property type="entry name" value="MFS general substrate transporter"/>
    <property type="match status" value="1"/>
</dbReference>
<feature type="transmembrane region" description="Helical" evidence="8">
    <location>
        <begin position="21"/>
        <end position="39"/>
    </location>
</feature>
<evidence type="ECO:0000256" key="1">
    <source>
        <dbReference type="ARBA" id="ARBA00004651"/>
    </source>
</evidence>
<keyword evidence="7 8" id="KW-0472">Membrane</keyword>
<dbReference type="RefSeq" id="WP_214057627.1">
    <property type="nucleotide sequence ID" value="NZ_BAAAHS010000043.1"/>
</dbReference>
<keyword evidence="11" id="KW-1185">Reference proteome</keyword>
<feature type="transmembrane region" description="Helical" evidence="8">
    <location>
        <begin position="352"/>
        <end position="375"/>
    </location>
</feature>
<dbReference type="InterPro" id="IPR011701">
    <property type="entry name" value="MFS"/>
</dbReference>
<evidence type="ECO:0000256" key="7">
    <source>
        <dbReference type="ARBA" id="ARBA00023136"/>
    </source>
</evidence>
<keyword evidence="6 8" id="KW-1133">Transmembrane helix</keyword>
<keyword evidence="5 8" id="KW-0812">Transmembrane</keyword>
<gene>
    <name evidence="10" type="primary">ynfM_2</name>
    <name evidence="10" type="ORF">ENKNEFLB_00344</name>
</gene>
<feature type="transmembrane region" description="Helical" evidence="8">
    <location>
        <begin position="59"/>
        <end position="80"/>
    </location>
</feature>
<evidence type="ECO:0000256" key="6">
    <source>
        <dbReference type="ARBA" id="ARBA00022989"/>
    </source>
</evidence>
<evidence type="ECO:0000256" key="2">
    <source>
        <dbReference type="ARBA" id="ARBA00008335"/>
    </source>
</evidence>
<reference evidence="10 11" key="1">
    <citation type="submission" date="2021-05" db="EMBL/GenBank/DDBJ databases">
        <title>Complete genome of Nocardioides aquaticus KCTC 9944T isolated from meromictic and hypersaline Ekho Lake, Antarctica.</title>
        <authorList>
            <person name="Hwang K."/>
            <person name="Kim K.M."/>
            <person name="Choe H."/>
        </authorList>
    </citation>
    <scope>NUCLEOTIDE SEQUENCE [LARGE SCALE GENOMIC DNA]</scope>
    <source>
        <strain evidence="10 11">KCTC 9944</strain>
    </source>
</reference>
<keyword evidence="4" id="KW-1003">Cell membrane</keyword>
<dbReference type="PROSITE" id="PS50850">
    <property type="entry name" value="MFS"/>
    <property type="match status" value="1"/>
</dbReference>
<sequence length="406" mass="40390">MATTTDTRTGHLPGTPAYRRLNVAMVLVGLAAFGILYATQPILPQLGDEYGVDAPRASLTVSAATGALALLVIPATAIGLRIGRVRTIRWGLLAAVALTMVAAAAPTFGLLVAARGLAGAALAGVVAVAMGHVAAEVHPSGLAGAMGLYVAGNSLGGVSGRLVTSAAADLGGWRVALAVLGVVAAVVTALVWRFTEDTGPAPDAAPALTADGGTAARPGVLALLREPSVVAVLLLPFVLMGGFVATYNYLSFRLAAAPFDLPAAVVGLVFLAYLAGTVSSAVAGRAAQRYGRARVLALGVVVMGLGLALTLPDRLPLVVAGLVVLTAGFFAAHAVASGWAPVLGAAAPARASALYVAMYYAGSSLFGALVGLAWHAGGWDATAASVGVLVTLALLLVGVAARTRRG</sequence>
<feature type="transmembrane region" description="Helical" evidence="8">
    <location>
        <begin position="295"/>
        <end position="311"/>
    </location>
</feature>
<evidence type="ECO:0000256" key="4">
    <source>
        <dbReference type="ARBA" id="ARBA00022475"/>
    </source>
</evidence>
<dbReference type="InterPro" id="IPR020846">
    <property type="entry name" value="MFS_dom"/>
</dbReference>
<evidence type="ECO:0000256" key="5">
    <source>
        <dbReference type="ARBA" id="ARBA00022692"/>
    </source>
</evidence>
<name>A0ABX8EDK1_9ACTN</name>
<evidence type="ECO:0000256" key="3">
    <source>
        <dbReference type="ARBA" id="ARBA00022448"/>
    </source>
</evidence>
<evidence type="ECO:0000313" key="11">
    <source>
        <dbReference type="Proteomes" id="UP000679307"/>
    </source>
</evidence>
<feature type="transmembrane region" description="Helical" evidence="8">
    <location>
        <begin position="92"/>
        <end position="111"/>
    </location>
</feature>
<dbReference type="Pfam" id="PF07690">
    <property type="entry name" value="MFS_1"/>
    <property type="match status" value="1"/>
</dbReference>
<dbReference type="PANTHER" id="PTHR43271">
    <property type="entry name" value="BLL2771 PROTEIN"/>
    <property type="match status" value="1"/>
</dbReference>
<evidence type="ECO:0000259" key="9">
    <source>
        <dbReference type="PROSITE" id="PS50850"/>
    </source>
</evidence>
<protein>
    <submittedName>
        <fullName evidence="10">Inner membrane transport protein YnfM</fullName>
    </submittedName>
</protein>
<dbReference type="PANTHER" id="PTHR43271:SF1">
    <property type="entry name" value="INNER MEMBRANE TRANSPORT PROTEIN YNFM"/>
    <property type="match status" value="1"/>
</dbReference>
<proteinExistence type="inferred from homology"/>
<evidence type="ECO:0000256" key="8">
    <source>
        <dbReference type="SAM" id="Phobius"/>
    </source>
</evidence>
<dbReference type="Proteomes" id="UP000679307">
    <property type="component" value="Chromosome"/>
</dbReference>
<feature type="transmembrane region" description="Helical" evidence="8">
    <location>
        <begin position="142"/>
        <end position="163"/>
    </location>
</feature>
<comment type="subcellular location">
    <subcellularLocation>
        <location evidence="1">Cell membrane</location>
        <topology evidence="1">Multi-pass membrane protein</topology>
    </subcellularLocation>
</comment>